<evidence type="ECO:0000256" key="1">
    <source>
        <dbReference type="ARBA" id="ARBA00022737"/>
    </source>
</evidence>
<feature type="compositionally biased region" description="Basic and acidic residues" evidence="2">
    <location>
        <begin position="68"/>
        <end position="78"/>
    </location>
</feature>
<dbReference type="Gene3D" id="2.180.10.10">
    <property type="entry name" value="RHS repeat-associated core"/>
    <property type="match status" value="3"/>
</dbReference>
<dbReference type="RefSeq" id="WP_155442312.1">
    <property type="nucleotide sequence ID" value="NZ_WNLA01000034.1"/>
</dbReference>
<dbReference type="PANTHER" id="PTHR32305">
    <property type="match status" value="1"/>
</dbReference>
<feature type="domain" description="Teneurin-like YD-shell" evidence="5">
    <location>
        <begin position="210"/>
        <end position="351"/>
    </location>
</feature>
<proteinExistence type="predicted"/>
<dbReference type="InterPro" id="IPR056823">
    <property type="entry name" value="TEN-like_YD-shell"/>
</dbReference>
<dbReference type="Pfam" id="PF25023">
    <property type="entry name" value="TEN_YD-shell"/>
    <property type="match status" value="2"/>
</dbReference>
<dbReference type="NCBIfam" id="TIGR01643">
    <property type="entry name" value="YD_repeat_2x"/>
    <property type="match status" value="7"/>
</dbReference>
<dbReference type="InterPro" id="IPR022385">
    <property type="entry name" value="Rhs_assc_core"/>
</dbReference>
<keyword evidence="3" id="KW-0732">Signal</keyword>
<dbReference type="InterPro" id="IPR045351">
    <property type="entry name" value="DUF6531"/>
</dbReference>
<feature type="chain" id="PRO_5027090749" description="RHS repeat protein" evidence="3">
    <location>
        <begin position="26"/>
        <end position="1391"/>
    </location>
</feature>
<keyword evidence="8" id="KW-1185">Reference proteome</keyword>
<evidence type="ECO:0000313" key="8">
    <source>
        <dbReference type="Proteomes" id="UP000484015"/>
    </source>
</evidence>
<name>A0A6L6Q917_9BURK</name>
<evidence type="ECO:0008006" key="9">
    <source>
        <dbReference type="Google" id="ProtNLM"/>
    </source>
</evidence>
<feature type="signal peptide" evidence="3">
    <location>
        <begin position="1"/>
        <end position="25"/>
    </location>
</feature>
<feature type="domain" description="Teneurin-like YD-shell" evidence="5">
    <location>
        <begin position="777"/>
        <end position="903"/>
    </location>
</feature>
<evidence type="ECO:0000259" key="6">
    <source>
        <dbReference type="Pfam" id="PF25218"/>
    </source>
</evidence>
<feature type="region of interest" description="Disordered" evidence="2">
    <location>
        <begin position="65"/>
        <end position="85"/>
    </location>
</feature>
<organism evidence="7 8">
    <name type="scientific">Pseudoduganella ginsengisoli</name>
    <dbReference type="NCBI Taxonomy" id="1462440"/>
    <lineage>
        <taxon>Bacteria</taxon>
        <taxon>Pseudomonadati</taxon>
        <taxon>Pseudomonadota</taxon>
        <taxon>Betaproteobacteria</taxon>
        <taxon>Burkholderiales</taxon>
        <taxon>Oxalobacteraceae</taxon>
        <taxon>Telluria group</taxon>
        <taxon>Pseudoduganella</taxon>
    </lineage>
</organism>
<comment type="caution">
    <text evidence="7">The sequence shown here is derived from an EMBL/GenBank/DDBJ whole genome shotgun (WGS) entry which is preliminary data.</text>
</comment>
<dbReference type="OrthoDB" id="8552614at2"/>
<sequence>MKMAIKNYNFIGMAALNFICYPAFAQSDTPVVVVTGQRPQQDPNPTLVNLSWYPTHGRIVSVAPRAKPPADRNSDTTDKCTSPTTNKPVVIATGEKFLPQKDFEHNSLQSLSLSRTYRAQQNTARLFGPNWYSSLDYPKLEYAPTCQTYRLYMGCMPDWIKVRFPDGGAYSFQVASSATYLPAGVTDGNSAMGVIIQTANPLVLQLDGKEYRYDRWNKNLLSISEGGQVLQTFNYNTADRLESITTRSGGTVSFTWSNIAYNNYAVTAVTAPDGQVWSYGYDGEMNLTSVTPPSSSTGIRTYHYDHDVNQMPILSGYSIDGVRMTRYSYDASRRAIKSGYENNEEYETFQYGPDYTIVSNEKGNQTRYDFLVSGASKKLLKASNSATASCPLATASSNVYAANGFMDYSLDQKGVKTDFDYNSSGLLMSKVTAAGTTSALTEVNTWSGPQLVQTIVKDASGQDFLRRNYDYVSGGLADKWLKSETITDLATNVQRITSYAYTFHANNSLATKTITRALPNGASASTVIAYDPNGYKISMTNPLGHVTTWSGHDGMGRPGRMTDPNGVATDYQYDARGNVLAEIVRLAGGDRATYYTYNGNNQVTNIDYPDGTNNRYEYNSAGRVINSGNAQFEMASHTLDVANRISMTQSDRMTPYASGSTLAANFDGKFATTLQKDSLGRPWVETGNNGQRVQYAYDANGNVQTKTDAAGRVTRFDYDAQNRITKVTSADNGTVQYGYDTRGNLQFIEDQRGLRTTYTYDGFGNKLTQSSPDTGLTTYTYDSAGRMATETGADGKVFRYSWDALDRMVSKLTSSEPNLYTYDEGSYGKGKLTKFADWTGETQYTYNDAGQLLTQVNNIFGKLFTTSWAYDSSGRLQRLTYPTGLVVDYSYDSYGRVSAVTSNLGAPWSTLANSMLYQPYSNLRFGWKFGNGLPRMVTLDTDGRVSNLSTPGKHGLTLGYNNVEMMTSLTDSIYPGLSATLAYDTIDRLGSVTRTGDAQSFALDKTGNRTSHVRQGATYTYTTSTGNRLNTWSGGGQLRSFGYDAVGNVTSEALNGGGSRSYTYDAFNRMNGVFVNGARVGDYRVNALNQRAVKLASGMGVYYIYGPQGEMLAEFIDGTTTNTAYVWFGGELLGMARGSKFYASHNDALGRPELLTDSSGAVAWRAENAAFDRRTVVTDNVGGLNVGFPGQYYDAESGLWYNWNRYYDASLGRYLQSDPIGLSGGLNTYAYVSGNPLSSIDPNGLDGMFVTFVGYMADTGAGFSLPVGHSGVIAIDNNTGATQYFDLGRYGGKYGDVRGPIDVGTMKFDSDGMPTQESMNEIQQRVSEFAGKGVKPTTIYNKKADANKITKFALDRQKNIAKMPYTLNPLGKNKFNVCHTFAWEAFQAGSQ</sequence>
<dbReference type="InterPro" id="IPR031325">
    <property type="entry name" value="RHS_repeat"/>
</dbReference>
<accession>A0A6L6Q917</accession>
<dbReference type="Pfam" id="PF20148">
    <property type="entry name" value="DUF6531"/>
    <property type="match status" value="1"/>
</dbReference>
<dbReference type="InterPro" id="IPR050708">
    <property type="entry name" value="T6SS_VgrG/RHS"/>
</dbReference>
<dbReference type="Pfam" id="PF25218">
    <property type="entry name" value="TseH"/>
    <property type="match status" value="1"/>
</dbReference>
<dbReference type="InterPro" id="IPR006530">
    <property type="entry name" value="YD"/>
</dbReference>
<dbReference type="PANTHER" id="PTHR32305:SF15">
    <property type="entry name" value="PROTEIN RHSA-RELATED"/>
    <property type="match status" value="1"/>
</dbReference>
<evidence type="ECO:0000256" key="3">
    <source>
        <dbReference type="SAM" id="SignalP"/>
    </source>
</evidence>
<dbReference type="InterPro" id="IPR057382">
    <property type="entry name" value="TseH"/>
</dbReference>
<evidence type="ECO:0000256" key="2">
    <source>
        <dbReference type="SAM" id="MobiDB-lite"/>
    </source>
</evidence>
<dbReference type="NCBIfam" id="TIGR03696">
    <property type="entry name" value="Rhs_assc_core"/>
    <property type="match status" value="1"/>
</dbReference>
<keyword evidence="1" id="KW-0677">Repeat</keyword>
<gene>
    <name evidence="7" type="ORF">GM668_28210</name>
</gene>
<feature type="domain" description="Type VI secretion system effector TseH-like" evidence="6">
    <location>
        <begin position="1265"/>
        <end position="1386"/>
    </location>
</feature>
<protein>
    <recommendedName>
        <fullName evidence="9">RHS repeat protein</fullName>
    </recommendedName>
</protein>
<reference evidence="7 8" key="1">
    <citation type="submission" date="2019-11" db="EMBL/GenBank/DDBJ databases">
        <title>Type strains purchased from KCTC, JCM and DSMZ.</title>
        <authorList>
            <person name="Lu H."/>
        </authorList>
    </citation>
    <scope>NUCLEOTIDE SEQUENCE [LARGE SCALE GENOMIC DNA]</scope>
    <source>
        <strain evidence="7 8">KCTC 42409</strain>
    </source>
</reference>
<evidence type="ECO:0000259" key="5">
    <source>
        <dbReference type="Pfam" id="PF25023"/>
    </source>
</evidence>
<dbReference type="Proteomes" id="UP000484015">
    <property type="component" value="Unassembled WGS sequence"/>
</dbReference>
<evidence type="ECO:0000313" key="7">
    <source>
        <dbReference type="EMBL" id="MTW05969.1"/>
    </source>
</evidence>
<dbReference type="EMBL" id="WNLA01000034">
    <property type="protein sequence ID" value="MTW05969.1"/>
    <property type="molecule type" value="Genomic_DNA"/>
</dbReference>
<feature type="domain" description="DUF6531" evidence="4">
    <location>
        <begin position="87"/>
        <end position="137"/>
    </location>
</feature>
<evidence type="ECO:0000259" key="4">
    <source>
        <dbReference type="Pfam" id="PF20148"/>
    </source>
</evidence>
<dbReference type="Pfam" id="PF05593">
    <property type="entry name" value="RHS_repeat"/>
    <property type="match status" value="3"/>
</dbReference>